<dbReference type="EMBL" id="FOFD01000003">
    <property type="protein sequence ID" value="SEQ71248.1"/>
    <property type="molecule type" value="Genomic_DNA"/>
</dbReference>
<name>A0A1H9I9N4_9EURY</name>
<keyword evidence="5" id="KW-1185">Reference proteome</keyword>
<keyword evidence="4" id="KW-0687">Ribonucleoprotein</keyword>
<keyword evidence="2" id="KW-0012">Acyltransferase</keyword>
<dbReference type="InterPro" id="IPR016181">
    <property type="entry name" value="Acyl_CoA_acyltransferase"/>
</dbReference>
<dbReference type="CDD" id="cd04301">
    <property type="entry name" value="NAT_SF"/>
    <property type="match status" value="1"/>
</dbReference>
<dbReference type="AlphaFoldDB" id="A0A1H9I9N4"/>
<evidence type="ECO:0000256" key="2">
    <source>
        <dbReference type="ARBA" id="ARBA00023315"/>
    </source>
</evidence>
<dbReference type="InterPro" id="IPR050832">
    <property type="entry name" value="Bact_Acetyltransf"/>
</dbReference>
<evidence type="ECO:0000259" key="3">
    <source>
        <dbReference type="PROSITE" id="PS51186"/>
    </source>
</evidence>
<dbReference type="InterPro" id="IPR000182">
    <property type="entry name" value="GNAT_dom"/>
</dbReference>
<evidence type="ECO:0000313" key="5">
    <source>
        <dbReference type="Proteomes" id="UP000199114"/>
    </source>
</evidence>
<dbReference type="Gene3D" id="3.40.630.30">
    <property type="match status" value="1"/>
</dbReference>
<gene>
    <name evidence="4" type="ORF">SAMN04489841_2155</name>
</gene>
<sequence length="174" mass="19625">MDIRPATRDDRERIRAVARETWHNTYDELEPETIDRTIDEWYGDDALETALSKPGTAFLVAVTESPERDAADDGSQAGGEIVGFAHGVVTEDEGDVLRLSVHPDHQGEGIGTALYERLREDLRDFNMERMRAIDLASNEGGREFYESHGFEPTDEADVEIGGERRREVVYTLEL</sequence>
<dbReference type="GO" id="GO:0005840">
    <property type="term" value="C:ribosome"/>
    <property type="evidence" value="ECO:0007669"/>
    <property type="project" value="UniProtKB-KW"/>
</dbReference>
<keyword evidence="4" id="KW-0689">Ribosomal protein</keyword>
<dbReference type="PANTHER" id="PTHR43877">
    <property type="entry name" value="AMINOALKYLPHOSPHONATE N-ACETYLTRANSFERASE-RELATED-RELATED"/>
    <property type="match status" value="1"/>
</dbReference>
<keyword evidence="1" id="KW-0808">Transferase</keyword>
<evidence type="ECO:0000313" key="4">
    <source>
        <dbReference type="EMBL" id="SEQ71248.1"/>
    </source>
</evidence>
<proteinExistence type="predicted"/>
<dbReference type="Pfam" id="PF13508">
    <property type="entry name" value="Acetyltransf_7"/>
    <property type="match status" value="1"/>
</dbReference>
<organism evidence="4 5">
    <name type="scientific">Natrinema salaciae</name>
    <dbReference type="NCBI Taxonomy" id="1186196"/>
    <lineage>
        <taxon>Archaea</taxon>
        <taxon>Methanobacteriati</taxon>
        <taxon>Methanobacteriota</taxon>
        <taxon>Stenosarchaea group</taxon>
        <taxon>Halobacteria</taxon>
        <taxon>Halobacteriales</taxon>
        <taxon>Natrialbaceae</taxon>
        <taxon>Natrinema</taxon>
    </lineage>
</organism>
<dbReference type="PROSITE" id="PS51186">
    <property type="entry name" value="GNAT"/>
    <property type="match status" value="1"/>
</dbReference>
<protein>
    <submittedName>
        <fullName evidence="4">Ribosomal protein S18 acetylase RimI</fullName>
    </submittedName>
</protein>
<evidence type="ECO:0000256" key="1">
    <source>
        <dbReference type="ARBA" id="ARBA00022679"/>
    </source>
</evidence>
<feature type="domain" description="N-acetyltransferase" evidence="3">
    <location>
        <begin position="1"/>
        <end position="174"/>
    </location>
</feature>
<dbReference type="Proteomes" id="UP000199114">
    <property type="component" value="Unassembled WGS sequence"/>
</dbReference>
<accession>A0A1H9I9N4</accession>
<dbReference type="RefSeq" id="WP_090617341.1">
    <property type="nucleotide sequence ID" value="NZ_FOFD01000003.1"/>
</dbReference>
<dbReference type="SUPFAM" id="SSF55729">
    <property type="entry name" value="Acyl-CoA N-acyltransferases (Nat)"/>
    <property type="match status" value="1"/>
</dbReference>
<dbReference type="GO" id="GO:0016747">
    <property type="term" value="F:acyltransferase activity, transferring groups other than amino-acyl groups"/>
    <property type="evidence" value="ECO:0007669"/>
    <property type="project" value="InterPro"/>
</dbReference>
<dbReference type="OrthoDB" id="11597at2157"/>
<dbReference type="STRING" id="1186196.SAMN04489841_2155"/>
<reference evidence="5" key="1">
    <citation type="submission" date="2016-10" db="EMBL/GenBank/DDBJ databases">
        <authorList>
            <person name="Varghese N."/>
            <person name="Submissions S."/>
        </authorList>
    </citation>
    <scope>NUCLEOTIDE SEQUENCE [LARGE SCALE GENOMIC DNA]</scope>
    <source>
        <strain evidence="5">DSM 25055</strain>
    </source>
</reference>